<proteinExistence type="predicted"/>
<sequence length="222" mass="25079">MYIPHDFFSSHLRFLPLTVSNTRATFNKSVVSKRPASFCASSRVSRYSTQDGPEAVRFQDVEAKELNIVLVKLWEQYLEAVVGHQELRLVLYESLQRARIARLCEGYLILSKGAGDVYYDTVLGKKTLSWTSTPSASDWRPRLWTTSRSTKGNLPGSGVAYREMLRNILRPIMDKSDMNLIRLEVHVPFRASLISSNVHVAPLASEILVQKIATVACARHLL</sequence>
<accession>A0AAQ4E1S8</accession>
<dbReference type="Proteomes" id="UP001321473">
    <property type="component" value="Unassembled WGS sequence"/>
</dbReference>
<keyword evidence="2" id="KW-1185">Reference proteome</keyword>
<comment type="caution">
    <text evidence="1">The sequence shown here is derived from an EMBL/GenBank/DDBJ whole genome shotgun (WGS) entry which is preliminary data.</text>
</comment>
<protein>
    <submittedName>
        <fullName evidence="1">Uncharacterized protein</fullName>
    </submittedName>
</protein>
<reference evidence="1 2" key="1">
    <citation type="journal article" date="2023" name="Arcadia Sci">
        <title>De novo assembly of a long-read Amblyomma americanum tick genome.</title>
        <authorList>
            <person name="Chou S."/>
            <person name="Poskanzer K.E."/>
            <person name="Rollins M."/>
            <person name="Thuy-Boun P.S."/>
        </authorList>
    </citation>
    <scope>NUCLEOTIDE SEQUENCE [LARGE SCALE GENOMIC DNA]</scope>
    <source>
        <strain evidence="1">F_SG_1</strain>
        <tissue evidence="1">Salivary glands</tissue>
    </source>
</reference>
<dbReference type="AlphaFoldDB" id="A0AAQ4E1S8"/>
<evidence type="ECO:0000313" key="1">
    <source>
        <dbReference type="EMBL" id="KAK8768668.1"/>
    </source>
</evidence>
<evidence type="ECO:0000313" key="2">
    <source>
        <dbReference type="Proteomes" id="UP001321473"/>
    </source>
</evidence>
<gene>
    <name evidence="1" type="ORF">V5799_014862</name>
</gene>
<name>A0AAQ4E1S8_AMBAM</name>
<dbReference type="EMBL" id="JARKHS020023611">
    <property type="protein sequence ID" value="KAK8768668.1"/>
    <property type="molecule type" value="Genomic_DNA"/>
</dbReference>
<organism evidence="1 2">
    <name type="scientific">Amblyomma americanum</name>
    <name type="common">Lone star tick</name>
    <dbReference type="NCBI Taxonomy" id="6943"/>
    <lineage>
        <taxon>Eukaryota</taxon>
        <taxon>Metazoa</taxon>
        <taxon>Ecdysozoa</taxon>
        <taxon>Arthropoda</taxon>
        <taxon>Chelicerata</taxon>
        <taxon>Arachnida</taxon>
        <taxon>Acari</taxon>
        <taxon>Parasitiformes</taxon>
        <taxon>Ixodida</taxon>
        <taxon>Ixodoidea</taxon>
        <taxon>Ixodidae</taxon>
        <taxon>Amblyomminae</taxon>
        <taxon>Amblyomma</taxon>
    </lineage>
</organism>